<feature type="transmembrane region" description="Helical" evidence="6">
    <location>
        <begin position="493"/>
        <end position="515"/>
    </location>
</feature>
<dbReference type="AlphaFoldDB" id="A0A3B0UQP8"/>
<dbReference type="InterPro" id="IPR003838">
    <property type="entry name" value="ABC3_permease_C"/>
</dbReference>
<evidence type="ECO:0000256" key="1">
    <source>
        <dbReference type="ARBA" id="ARBA00004651"/>
    </source>
</evidence>
<comment type="subcellular location">
    <subcellularLocation>
        <location evidence="1">Cell membrane</location>
        <topology evidence="1">Multi-pass membrane protein</topology>
    </subcellularLocation>
</comment>
<accession>A0A3B0UQP8</accession>
<feature type="domain" description="ABC3 transporter permease C-terminal" evidence="7">
    <location>
        <begin position="967"/>
        <end position="1070"/>
    </location>
</feature>
<feature type="transmembrane region" description="Helical" evidence="6">
    <location>
        <begin position="1015"/>
        <end position="1038"/>
    </location>
</feature>
<dbReference type="Pfam" id="PF12704">
    <property type="entry name" value="MacB_PCD"/>
    <property type="match status" value="1"/>
</dbReference>
<feature type="domain" description="ABC3 transporter permease C-terminal" evidence="7">
    <location>
        <begin position="497"/>
        <end position="618"/>
    </location>
</feature>
<evidence type="ECO:0008006" key="10">
    <source>
        <dbReference type="Google" id="ProtNLM"/>
    </source>
</evidence>
<organism evidence="9">
    <name type="scientific">hydrothermal vent metagenome</name>
    <dbReference type="NCBI Taxonomy" id="652676"/>
    <lineage>
        <taxon>unclassified sequences</taxon>
        <taxon>metagenomes</taxon>
        <taxon>ecological metagenomes</taxon>
    </lineage>
</organism>
<keyword evidence="4 6" id="KW-1133">Transmembrane helix</keyword>
<keyword evidence="3 6" id="KW-0812">Transmembrane</keyword>
<dbReference type="EMBL" id="UOEP01000162">
    <property type="protein sequence ID" value="VAW21976.1"/>
    <property type="molecule type" value="Genomic_DNA"/>
</dbReference>
<feature type="domain" description="MacB-like periplasmic core" evidence="8">
    <location>
        <begin position="19"/>
        <end position="215"/>
    </location>
</feature>
<evidence type="ECO:0000256" key="3">
    <source>
        <dbReference type="ARBA" id="ARBA00022692"/>
    </source>
</evidence>
<evidence type="ECO:0000256" key="4">
    <source>
        <dbReference type="ARBA" id="ARBA00022989"/>
    </source>
</evidence>
<feature type="transmembrane region" description="Helical" evidence="6">
    <location>
        <begin position="545"/>
        <end position="568"/>
    </location>
</feature>
<proteinExistence type="predicted"/>
<name>A0A3B0UQP8_9ZZZZ</name>
<evidence type="ECO:0000256" key="2">
    <source>
        <dbReference type="ARBA" id="ARBA00022475"/>
    </source>
</evidence>
<feature type="transmembrane region" description="Helical" evidence="6">
    <location>
        <begin position="960"/>
        <end position="984"/>
    </location>
</feature>
<dbReference type="PANTHER" id="PTHR43738">
    <property type="entry name" value="ABC TRANSPORTER, MEMBRANE PROTEIN"/>
    <property type="match status" value="1"/>
</dbReference>
<feature type="transmembrane region" description="Helical" evidence="6">
    <location>
        <begin position="666"/>
        <end position="688"/>
    </location>
</feature>
<dbReference type="Pfam" id="PF02687">
    <property type="entry name" value="FtsX"/>
    <property type="match status" value="2"/>
</dbReference>
<dbReference type="PANTHER" id="PTHR43738:SF2">
    <property type="entry name" value="ABC TRANSPORTER PERMEASE"/>
    <property type="match status" value="1"/>
</dbReference>
<evidence type="ECO:0000259" key="8">
    <source>
        <dbReference type="Pfam" id="PF12704"/>
    </source>
</evidence>
<dbReference type="GO" id="GO:0005886">
    <property type="term" value="C:plasma membrane"/>
    <property type="evidence" value="ECO:0007669"/>
    <property type="project" value="UniProtKB-SubCell"/>
</dbReference>
<feature type="transmembrane region" description="Helical" evidence="6">
    <location>
        <begin position="717"/>
        <end position="735"/>
    </location>
</feature>
<evidence type="ECO:0000313" key="9">
    <source>
        <dbReference type="EMBL" id="VAW21976.1"/>
    </source>
</evidence>
<evidence type="ECO:0000256" key="6">
    <source>
        <dbReference type="SAM" id="Phobius"/>
    </source>
</evidence>
<evidence type="ECO:0000259" key="7">
    <source>
        <dbReference type="Pfam" id="PF02687"/>
    </source>
</evidence>
<keyword evidence="5 6" id="KW-0472">Membrane</keyword>
<gene>
    <name evidence="9" type="ORF">MNBD_BACTEROID01-434</name>
</gene>
<dbReference type="InterPro" id="IPR051125">
    <property type="entry name" value="ABC-4/HrtB_transporter"/>
</dbReference>
<keyword evidence="2" id="KW-1003">Cell membrane</keyword>
<protein>
    <recommendedName>
        <fullName evidence="10">ABC3 transporter permease protein domain-containing protein</fullName>
    </recommendedName>
</protein>
<feature type="transmembrane region" description="Helical" evidence="6">
    <location>
        <begin position="20"/>
        <end position="39"/>
    </location>
</feature>
<evidence type="ECO:0000256" key="5">
    <source>
        <dbReference type="ARBA" id="ARBA00023136"/>
    </source>
</evidence>
<dbReference type="InterPro" id="IPR025857">
    <property type="entry name" value="MacB_PCD"/>
</dbReference>
<feature type="transmembrane region" description="Helical" evidence="6">
    <location>
        <begin position="640"/>
        <end position="660"/>
    </location>
</feature>
<feature type="transmembrane region" description="Helical" evidence="6">
    <location>
        <begin position="1050"/>
        <end position="1073"/>
    </location>
</feature>
<feature type="transmembrane region" description="Helical" evidence="6">
    <location>
        <begin position="588"/>
        <end position="608"/>
    </location>
</feature>
<reference evidence="9" key="1">
    <citation type="submission" date="2018-06" db="EMBL/GenBank/DDBJ databases">
        <authorList>
            <person name="Zhirakovskaya E."/>
        </authorList>
    </citation>
    <scope>NUCLEOTIDE SEQUENCE</scope>
</reference>
<sequence length="1085" mass="118683">MTRFQFIIKSFLHYLKANLLVALGVAISTAVLTGGLIIGDSITFSLEQITNLRLGRTAYVVSTAGRYFRQGLAQDMENSSRLEIAPALISEAVALTGGGAHRANRVQVIGIDNSFEKIAQTNIYSGLKRNEAVISENLAARLSVSAGDNILLRIKKARLIPLNAPFVSDEESSVAVNITVKAIATKDELGRFSLKNSQTAPFNVFMPIRHLNRLMGFERKANKLLIAGGVNSAEIQSLLQKHWKPGDANLIFRQAGVAGEVEVLSERVFIENRVYEAYGALPGARGVLTYFVNGIEKGNGPGEKKEAPYSFVSTVSENELSPDGIIINQWLSDDLGAKTGDTLRLKYFVIGPLRQLKEETTPFVVKKVVGMHSRYADKTLMPFFPGLSDAGHCSEWEAGVPIDLGKVRSKDEDYWDEYKGTPKAFISIKTALGLWSNRFGDYTSIRFDKGGFDKAEFEKIFAGIPPSALGFSVAAVKDEGRLAAQNGVDFSQLFIGLSFFLLVAAILLAWLLFLLNLETRFSQIGTLSTLGFTSKQVKSIFLAEGAFVSIAGSLIGLVLAVSYTQIVFNYLNSLWYDIVRTNILEIKLLPKTLFTGFLISNLITILVINFSIRKKLKQQAADIQKKITTEEKKWVARVKWVAAILSLFSAIIIVFSQLIFSDSQNPSLFFMSGGLMLFSLLLFSGRILQYVAGRKAPQLSILGLSIRNTVRNRNRSLTIIILFALGTFLVISTGANRQDMFADAYEKASGTGGFLYFAETTMPIPFNMNDKAKRVEEGLSEDFSVVQLRKVEGDDASCLNLNRVSNPTILGVNPGELEGRFSFVKSPPGQGQGKPWQSLNQEPDGGVVPAIADQTVILWGLGKKVGDTLNYLNETGDTLRLKLIGGLDPSIFQGYVIIGNNHFLENFPTSSGSSVFLIDGDPEKSEKIAKELYLNFRDYGWEMAPAPQRLAEFYSVTNTYLSIFLALGALGLALGTIGLAIVLARSMLERKNEIALMKAVGFPDRKIFNVVAREYTGLLSTGVLIGLLAAILATLPSLTSANTGISVNTILAIVLAILANGFIWVVLLTSLSLKNKKLILALKNE</sequence>